<feature type="compositionally biased region" description="Basic and acidic residues" evidence="1">
    <location>
        <begin position="362"/>
        <end position="372"/>
    </location>
</feature>
<dbReference type="PANTHER" id="PTHR34282:SF2">
    <property type="entry name" value="DUF3741 DOMAIN-CONTAINING PROTEIN"/>
    <property type="match status" value="1"/>
</dbReference>
<sequence length="554" mass="61504">MSTRKSSRMQLSEISQGAKRLTQMVCSLFKARNFVGRSKRIRDGLVKDASRAKGKLETERRLGVEDGEQFGSRSWRSCCHEEEVKKVIRESLLLSSCDDEKAYSSRSLGSYLMSDEFSSSYRGAEEVLRIKNSRRLQSKTASPNLIARLMGLEELPATEPAADSAETKPKRCGNAPERVTLRSIIEREKAENHDGSGFSDSLANELQESLKDMTQLLEFEDEERLKEVAILKKPSRMSRMHVSADCKQKLKRVDGRLSSDILPTHHRSSRKVSAAPLPQAMRTTTTAKRGMESERSLAANSSTNPAKKTTGVTPAQKTSSREEEGVSPSSKKQDGDDDEPVINISAAVAEAAQQKQESSKSFNHEQSQKDPKSCCSGKSINVDLSNAKRGEVNHLENLLLNRHSFLLHARELSIDDEAAGAANNSDAEAKLYLSCAEELLLRKRRYDRELLTHHPLSATRSSEGALPVGDMVGYICERIRKLDDYSELGGGDARDGLYVRLERDLECKDVALNAVWDEGWREGVGWEAAAEVVGRVEQMVVTSLVEEAAVQLMK</sequence>
<feature type="compositionally biased region" description="Polar residues" evidence="1">
    <location>
        <begin position="298"/>
        <end position="318"/>
    </location>
</feature>
<feature type="compositionally biased region" description="Low complexity" evidence="1">
    <location>
        <begin position="345"/>
        <end position="361"/>
    </location>
</feature>
<organism evidence="3 4">
    <name type="scientific">Zingiber officinale</name>
    <name type="common">Ginger</name>
    <name type="synonym">Amomum zingiber</name>
    <dbReference type="NCBI Taxonomy" id="94328"/>
    <lineage>
        <taxon>Eukaryota</taxon>
        <taxon>Viridiplantae</taxon>
        <taxon>Streptophyta</taxon>
        <taxon>Embryophyta</taxon>
        <taxon>Tracheophyta</taxon>
        <taxon>Spermatophyta</taxon>
        <taxon>Magnoliopsida</taxon>
        <taxon>Liliopsida</taxon>
        <taxon>Zingiberales</taxon>
        <taxon>Zingiberaceae</taxon>
        <taxon>Zingiber</taxon>
    </lineage>
</organism>
<keyword evidence="4" id="KW-1185">Reference proteome</keyword>
<evidence type="ECO:0000256" key="1">
    <source>
        <dbReference type="SAM" id="MobiDB-lite"/>
    </source>
</evidence>
<dbReference type="PANTHER" id="PTHR34282">
    <property type="entry name" value="OS01G0228800 PROTEIN-RELATED"/>
    <property type="match status" value="1"/>
</dbReference>
<comment type="caution">
    <text evidence="3">The sequence shown here is derived from an EMBL/GenBank/DDBJ whole genome shotgun (WGS) entry which is preliminary data.</text>
</comment>
<name>A0A8J5H768_ZINOF</name>
<dbReference type="Proteomes" id="UP000734854">
    <property type="component" value="Unassembled WGS sequence"/>
</dbReference>
<dbReference type="AlphaFoldDB" id="A0A8J5H768"/>
<dbReference type="InterPro" id="IPR032795">
    <property type="entry name" value="DUF3741-assoc"/>
</dbReference>
<proteinExistence type="predicted"/>
<dbReference type="EMBL" id="JACMSC010000005">
    <property type="protein sequence ID" value="KAG6520534.1"/>
    <property type="molecule type" value="Genomic_DNA"/>
</dbReference>
<dbReference type="OrthoDB" id="1079501at2759"/>
<gene>
    <name evidence="3" type="ORF">ZIOFF_017591</name>
</gene>
<feature type="region of interest" description="Disordered" evidence="1">
    <location>
        <begin position="257"/>
        <end position="376"/>
    </location>
</feature>
<evidence type="ECO:0000313" key="3">
    <source>
        <dbReference type="EMBL" id="KAG6520534.1"/>
    </source>
</evidence>
<protein>
    <recommendedName>
        <fullName evidence="2">DUF3741 domain-containing protein</fullName>
    </recommendedName>
</protein>
<dbReference type="Pfam" id="PF14383">
    <property type="entry name" value="VARLMGL"/>
    <property type="match status" value="1"/>
</dbReference>
<evidence type="ECO:0000313" key="4">
    <source>
        <dbReference type="Proteomes" id="UP000734854"/>
    </source>
</evidence>
<feature type="domain" description="DUF3741" evidence="2">
    <location>
        <begin position="140"/>
        <end position="158"/>
    </location>
</feature>
<evidence type="ECO:0000259" key="2">
    <source>
        <dbReference type="Pfam" id="PF14383"/>
    </source>
</evidence>
<reference evidence="3 4" key="1">
    <citation type="submission" date="2020-08" db="EMBL/GenBank/DDBJ databases">
        <title>Plant Genome Project.</title>
        <authorList>
            <person name="Zhang R.-G."/>
        </authorList>
    </citation>
    <scope>NUCLEOTIDE SEQUENCE [LARGE SCALE GENOMIC DNA]</scope>
    <source>
        <tissue evidence="3">Rhizome</tissue>
    </source>
</reference>
<accession>A0A8J5H768</accession>